<organism evidence="2 3">
    <name type="scientific">Cirrhinus mrigala</name>
    <name type="common">Mrigala</name>
    <dbReference type="NCBI Taxonomy" id="683832"/>
    <lineage>
        <taxon>Eukaryota</taxon>
        <taxon>Metazoa</taxon>
        <taxon>Chordata</taxon>
        <taxon>Craniata</taxon>
        <taxon>Vertebrata</taxon>
        <taxon>Euteleostomi</taxon>
        <taxon>Actinopterygii</taxon>
        <taxon>Neopterygii</taxon>
        <taxon>Teleostei</taxon>
        <taxon>Ostariophysi</taxon>
        <taxon>Cypriniformes</taxon>
        <taxon>Cyprinidae</taxon>
        <taxon>Labeoninae</taxon>
        <taxon>Labeonini</taxon>
        <taxon>Cirrhinus</taxon>
    </lineage>
</organism>
<keyword evidence="3" id="KW-1185">Reference proteome</keyword>
<gene>
    <name evidence="2" type="ORF">M9458_051814</name>
</gene>
<feature type="compositionally biased region" description="Basic and acidic residues" evidence="1">
    <location>
        <begin position="82"/>
        <end position="96"/>
    </location>
</feature>
<comment type="caution">
    <text evidence="2">The sequence shown here is derived from an EMBL/GenBank/DDBJ whole genome shotgun (WGS) entry which is preliminary data.</text>
</comment>
<dbReference type="AlphaFoldDB" id="A0ABD0MWF4"/>
<dbReference type="EMBL" id="JAMKFB020000168">
    <property type="protein sequence ID" value="KAL0152881.1"/>
    <property type="molecule type" value="Genomic_DNA"/>
</dbReference>
<proteinExistence type="predicted"/>
<sequence>MADNYDDTFDNLEFDDGLMQILDQIFDEVQLVTFGDDDGVNNGEVNDSNDPLVILPAEEALLEIVVTTELQHSSDNVIGPTHTDEPTPEVEVHTPDIRSGSGSCNTAIPDAATSEGSFTGVRGVKRLRHPGCDDTPSTSRFRTLENNEQDYDEAGLTAWSDSQVQAWDEVRFSETDQSEEEAEEDLPHKISQEVFRDRDLNRRLDYDMLGRINRNFERVLDLVGPPLSYRDIETAVEAALVDVLSILRNIITCQQQHNEALGHATAFWRNCHEELYNEFRQFQHDMDGLPEEVNQQRAEMRLAVNALSLMNERLAVMQRMIAELYNDIMRNRP</sequence>
<accession>A0ABD0MWF4</accession>
<evidence type="ECO:0000256" key="1">
    <source>
        <dbReference type="SAM" id="MobiDB-lite"/>
    </source>
</evidence>
<reference evidence="2 3" key="1">
    <citation type="submission" date="2024-05" db="EMBL/GenBank/DDBJ databases">
        <title>Genome sequencing and assembly of Indian major carp, Cirrhinus mrigala (Hamilton, 1822).</title>
        <authorList>
            <person name="Mohindra V."/>
            <person name="Chowdhury L.M."/>
            <person name="Lal K."/>
            <person name="Jena J.K."/>
        </authorList>
    </citation>
    <scope>NUCLEOTIDE SEQUENCE [LARGE SCALE GENOMIC DNA]</scope>
    <source>
        <strain evidence="2">CM1030</strain>
        <tissue evidence="2">Blood</tissue>
    </source>
</reference>
<feature type="region of interest" description="Disordered" evidence="1">
    <location>
        <begin position="75"/>
        <end position="102"/>
    </location>
</feature>
<evidence type="ECO:0000313" key="3">
    <source>
        <dbReference type="Proteomes" id="UP001529510"/>
    </source>
</evidence>
<name>A0ABD0MWF4_CIRMR</name>
<protein>
    <submittedName>
        <fullName evidence="2">Uncharacterized protein</fullName>
    </submittedName>
</protein>
<dbReference type="Proteomes" id="UP001529510">
    <property type="component" value="Unassembled WGS sequence"/>
</dbReference>
<evidence type="ECO:0000313" key="2">
    <source>
        <dbReference type="EMBL" id="KAL0152881.1"/>
    </source>
</evidence>